<evidence type="ECO:0000313" key="6">
    <source>
        <dbReference type="Proteomes" id="UP000198797"/>
    </source>
</evidence>
<dbReference type="Pfam" id="PF12802">
    <property type="entry name" value="MarR_2"/>
    <property type="match status" value="1"/>
</dbReference>
<evidence type="ECO:0000256" key="3">
    <source>
        <dbReference type="ARBA" id="ARBA00023163"/>
    </source>
</evidence>
<evidence type="ECO:0000256" key="2">
    <source>
        <dbReference type="ARBA" id="ARBA00023125"/>
    </source>
</evidence>
<evidence type="ECO:0000259" key="4">
    <source>
        <dbReference type="PROSITE" id="PS50995"/>
    </source>
</evidence>
<dbReference type="InterPro" id="IPR000835">
    <property type="entry name" value="HTH_MarR-typ"/>
</dbReference>
<dbReference type="PROSITE" id="PS01117">
    <property type="entry name" value="HTH_MARR_1"/>
    <property type="match status" value="1"/>
</dbReference>
<evidence type="ECO:0000256" key="1">
    <source>
        <dbReference type="ARBA" id="ARBA00023015"/>
    </source>
</evidence>
<accession>A0A1C5A314</accession>
<dbReference type="PRINTS" id="PR00598">
    <property type="entry name" value="HTHMARR"/>
</dbReference>
<dbReference type="InterPro" id="IPR039422">
    <property type="entry name" value="MarR/SlyA-like"/>
</dbReference>
<dbReference type="OrthoDB" id="4826718at2"/>
<dbReference type="GO" id="GO:0003677">
    <property type="term" value="F:DNA binding"/>
    <property type="evidence" value="ECO:0007669"/>
    <property type="project" value="UniProtKB-KW"/>
</dbReference>
<dbReference type="GO" id="GO:0006950">
    <property type="term" value="P:response to stress"/>
    <property type="evidence" value="ECO:0007669"/>
    <property type="project" value="TreeGrafter"/>
</dbReference>
<dbReference type="InterPro" id="IPR036390">
    <property type="entry name" value="WH_DNA-bd_sf"/>
</dbReference>
<keyword evidence="6" id="KW-1185">Reference proteome</keyword>
<dbReference type="STRING" id="121616.GA0070216_11342"/>
<protein>
    <submittedName>
        <fullName evidence="5">DNA-binding transcriptional regulator, MarR family</fullName>
    </submittedName>
</protein>
<keyword evidence="3" id="KW-0804">Transcription</keyword>
<keyword evidence="2 5" id="KW-0238">DNA-binding</keyword>
<dbReference type="PANTHER" id="PTHR33164">
    <property type="entry name" value="TRANSCRIPTIONAL REGULATOR, MARR FAMILY"/>
    <property type="match status" value="1"/>
</dbReference>
<dbReference type="GO" id="GO:0003700">
    <property type="term" value="F:DNA-binding transcription factor activity"/>
    <property type="evidence" value="ECO:0007669"/>
    <property type="project" value="InterPro"/>
</dbReference>
<evidence type="ECO:0000313" key="5">
    <source>
        <dbReference type="EMBL" id="SCF39539.1"/>
    </source>
</evidence>
<dbReference type="PANTHER" id="PTHR33164:SF57">
    <property type="entry name" value="MARR-FAMILY TRANSCRIPTIONAL REGULATOR"/>
    <property type="match status" value="1"/>
</dbReference>
<dbReference type="SUPFAM" id="SSF46785">
    <property type="entry name" value="Winged helix' DNA-binding domain"/>
    <property type="match status" value="1"/>
</dbReference>
<name>A0A1C5A314_9ACTN</name>
<proteinExistence type="predicted"/>
<dbReference type="InterPro" id="IPR023187">
    <property type="entry name" value="Tscrpt_reg_MarR-type_CS"/>
</dbReference>
<dbReference type="InterPro" id="IPR036388">
    <property type="entry name" value="WH-like_DNA-bd_sf"/>
</dbReference>
<dbReference type="AlphaFoldDB" id="A0A1C5A314"/>
<dbReference type="SMART" id="SM00347">
    <property type="entry name" value="HTH_MARR"/>
    <property type="match status" value="1"/>
</dbReference>
<dbReference type="Proteomes" id="UP000198797">
    <property type="component" value="Unassembled WGS sequence"/>
</dbReference>
<sequence length="152" mass="16850">MTERTELTPGAPPARLRRLTSWLLHHAAARASRTVGRHLDRPADRMRYAILAALDEFGGTSQAELCRRLGIDRGDAVSTLNGMEADGLLRREPDPADRRRNVVHITAAGTARMRELDVLVDDAQEELLSGFTPAERAQISRLLHRLSDLPPS</sequence>
<dbReference type="PROSITE" id="PS50995">
    <property type="entry name" value="HTH_MARR_2"/>
    <property type="match status" value="1"/>
</dbReference>
<reference evidence="6" key="1">
    <citation type="submission" date="2016-06" db="EMBL/GenBank/DDBJ databases">
        <authorList>
            <person name="Varghese N."/>
            <person name="Submissions Spin"/>
        </authorList>
    </citation>
    <scope>NUCLEOTIDE SEQUENCE [LARGE SCALE GENOMIC DNA]</scope>
    <source>
        <strain evidence="6">DSM 44100</strain>
    </source>
</reference>
<dbReference type="Gene3D" id="1.10.10.10">
    <property type="entry name" value="Winged helix-like DNA-binding domain superfamily/Winged helix DNA-binding domain"/>
    <property type="match status" value="1"/>
</dbReference>
<gene>
    <name evidence="5" type="ORF">GA0070216_11342</name>
</gene>
<organism evidence="5 6">
    <name type="scientific">Micromonospora matsumotoense</name>
    <dbReference type="NCBI Taxonomy" id="121616"/>
    <lineage>
        <taxon>Bacteria</taxon>
        <taxon>Bacillati</taxon>
        <taxon>Actinomycetota</taxon>
        <taxon>Actinomycetes</taxon>
        <taxon>Micromonosporales</taxon>
        <taxon>Micromonosporaceae</taxon>
        <taxon>Micromonospora</taxon>
    </lineage>
</organism>
<dbReference type="RefSeq" id="WP_091249997.1">
    <property type="nucleotide sequence ID" value="NZ_CP192025.1"/>
</dbReference>
<keyword evidence="1" id="KW-0805">Transcription regulation</keyword>
<feature type="domain" description="HTH marR-type" evidence="4">
    <location>
        <begin position="1"/>
        <end position="148"/>
    </location>
</feature>
<dbReference type="EMBL" id="FMCU01000013">
    <property type="protein sequence ID" value="SCF39539.1"/>
    <property type="molecule type" value="Genomic_DNA"/>
</dbReference>